<gene>
    <name evidence="1" type="ORF">HLB40_01135</name>
</gene>
<dbReference type="RefSeq" id="WP_101281637.1">
    <property type="nucleotide sequence ID" value="NZ_CP025309.1"/>
</dbReference>
<evidence type="ECO:0000313" key="2">
    <source>
        <dbReference type="Proteomes" id="UP000516316"/>
    </source>
</evidence>
<dbReference type="EMBL" id="CP061079">
    <property type="protein sequence ID" value="QNR48132.1"/>
    <property type="molecule type" value="Genomic_DNA"/>
</dbReference>
<dbReference type="GeneID" id="61647925"/>
<reference evidence="1 2" key="1">
    <citation type="submission" date="2020-09" db="EMBL/GenBank/DDBJ databases">
        <title>The Genome Sequence of Pseudomonas chlororaphis strain Qlu-1 - A phenazine-derivative-producing strain.</title>
        <authorList>
            <person name="Li L."/>
            <person name="Liu K."/>
        </authorList>
    </citation>
    <scope>NUCLEOTIDE SEQUENCE [LARGE SCALE GENOMIC DNA]</scope>
    <source>
        <strain evidence="2">qlu-1</strain>
    </source>
</reference>
<dbReference type="Proteomes" id="UP000516316">
    <property type="component" value="Chromosome"/>
</dbReference>
<dbReference type="AlphaFoldDB" id="A0AAQ0AQQ4"/>
<accession>A0AAQ0AQQ4</accession>
<name>A0AAQ0AQQ4_9PSED</name>
<sequence>MNTVQAYVTKADGDFIIVKTVNAKIKEKLIDIGFTNDIDLNEYKIITLTNEKKAETFNQLRNIEVYFSDGREWCPAEIFEYLRDKKLLIGKFTMISWAAPGKYFITTDK</sequence>
<organism evidence="1 2">
    <name type="scientific">Pseudomonas chlororaphis</name>
    <dbReference type="NCBI Taxonomy" id="587753"/>
    <lineage>
        <taxon>Bacteria</taxon>
        <taxon>Pseudomonadati</taxon>
        <taxon>Pseudomonadota</taxon>
        <taxon>Gammaproteobacteria</taxon>
        <taxon>Pseudomonadales</taxon>
        <taxon>Pseudomonadaceae</taxon>
        <taxon>Pseudomonas</taxon>
    </lineage>
</organism>
<protein>
    <submittedName>
        <fullName evidence="1">Uncharacterized protein</fullName>
    </submittedName>
</protein>
<proteinExistence type="predicted"/>
<evidence type="ECO:0000313" key="1">
    <source>
        <dbReference type="EMBL" id="QNR48132.1"/>
    </source>
</evidence>